<protein>
    <submittedName>
        <fullName evidence="1">Putative lipoprotein</fullName>
    </submittedName>
</protein>
<dbReference type="KEGG" id="pmx:PERMA_0994"/>
<dbReference type="AlphaFoldDB" id="C0QQ34"/>
<dbReference type="OrthoDB" id="11899at2"/>
<organism evidence="1 2">
    <name type="scientific">Persephonella marina (strain DSM 14350 / EX-H1)</name>
    <dbReference type="NCBI Taxonomy" id="123214"/>
    <lineage>
        <taxon>Bacteria</taxon>
        <taxon>Pseudomonadati</taxon>
        <taxon>Aquificota</taxon>
        <taxon>Aquificia</taxon>
        <taxon>Aquificales</taxon>
        <taxon>Hydrogenothermaceae</taxon>
        <taxon>Persephonella</taxon>
    </lineage>
</organism>
<dbReference type="RefSeq" id="WP_012676345.1">
    <property type="nucleotide sequence ID" value="NC_012440.1"/>
</dbReference>
<accession>C0QQ34</accession>
<dbReference type="PaxDb" id="123214-PERMA_0994"/>
<keyword evidence="2" id="KW-1185">Reference proteome</keyword>
<dbReference type="EMBL" id="CP001230">
    <property type="protein sequence ID" value="ACO04107.1"/>
    <property type="molecule type" value="Genomic_DNA"/>
</dbReference>
<evidence type="ECO:0000313" key="2">
    <source>
        <dbReference type="Proteomes" id="UP000001366"/>
    </source>
</evidence>
<dbReference type="PROSITE" id="PS51257">
    <property type="entry name" value="PROKAR_LIPOPROTEIN"/>
    <property type="match status" value="1"/>
</dbReference>
<keyword evidence="1" id="KW-0449">Lipoprotein</keyword>
<evidence type="ECO:0000313" key="1">
    <source>
        <dbReference type="EMBL" id="ACO04107.1"/>
    </source>
</evidence>
<name>C0QQ34_PERMH</name>
<dbReference type="eggNOG" id="ENOG5032U55">
    <property type="taxonomic scope" value="Bacteria"/>
</dbReference>
<dbReference type="STRING" id="123214.PERMA_0994"/>
<dbReference type="HOGENOM" id="CLU_677435_0_0_0"/>
<dbReference type="Proteomes" id="UP000001366">
    <property type="component" value="Chromosome"/>
</dbReference>
<gene>
    <name evidence="1" type="ordered locus">PERMA_0994</name>
</gene>
<sequence>MRMKKKITIFLTGMFIASCGGYDGIGLSDDGTGEACRYDIATALDAGNYDYVIQKLSSDITCNGGMTEEEGRLNLAAAYVGSAGFTIPDIVNDILQSQIDTNFNNLQNYQFDQFLDVLSTRAKPSNITLLEKAAQTYRSVADNCTAVNLTDIERDACFYRGLVEAARSSISLAFTLDNVNSWLNPGQCEDLNGNLIGDNGDIEACSIEYAVNNSCTISGVNYTSFGNVTFNDGITYESVRFTVKSTDPNCSDNETYKLIYRSGAVKTVVLTEGYCDTNYNSCSAPDGTNCLPCPVLDANGNPYTIEGTILDAIESAANLITETVGNVNADVQQAVDDFRNEVCTADDNDPTTCTSQDLAKYLTTIQ</sequence>
<proteinExistence type="predicted"/>
<reference evidence="1 2" key="1">
    <citation type="journal article" date="2009" name="J. Bacteriol.">
        <title>Complete and draft genome sequences of six members of the Aquificales.</title>
        <authorList>
            <person name="Reysenbach A.L."/>
            <person name="Hamamura N."/>
            <person name="Podar M."/>
            <person name="Griffiths E."/>
            <person name="Ferreira S."/>
            <person name="Hochstein R."/>
            <person name="Heidelberg J."/>
            <person name="Johnson J."/>
            <person name="Mead D."/>
            <person name="Pohorille A."/>
            <person name="Sarmiento M."/>
            <person name="Schweighofer K."/>
            <person name="Seshadri R."/>
            <person name="Voytek M.A."/>
        </authorList>
    </citation>
    <scope>NUCLEOTIDE SEQUENCE [LARGE SCALE GENOMIC DNA]</scope>
    <source>
        <strain evidence="2">DSM 14350 / EX-H1</strain>
    </source>
</reference>